<comment type="caution">
    <text evidence="1">The sequence shown here is derived from an EMBL/GenBank/DDBJ whole genome shotgun (WGS) entry which is preliminary data.</text>
</comment>
<organism evidence="1 2">
    <name type="scientific">Naganishia onofrii</name>
    <dbReference type="NCBI Taxonomy" id="1851511"/>
    <lineage>
        <taxon>Eukaryota</taxon>
        <taxon>Fungi</taxon>
        <taxon>Dikarya</taxon>
        <taxon>Basidiomycota</taxon>
        <taxon>Agaricomycotina</taxon>
        <taxon>Tremellomycetes</taxon>
        <taxon>Filobasidiales</taxon>
        <taxon>Filobasidiaceae</taxon>
        <taxon>Naganishia</taxon>
    </lineage>
</organism>
<proteinExistence type="predicted"/>
<dbReference type="Proteomes" id="UP001234202">
    <property type="component" value="Unassembled WGS sequence"/>
</dbReference>
<gene>
    <name evidence="1" type="ORF">QFC24_001579</name>
</gene>
<dbReference type="EMBL" id="JASBWV010000004">
    <property type="protein sequence ID" value="KAJ9126551.1"/>
    <property type="molecule type" value="Genomic_DNA"/>
</dbReference>
<keyword evidence="2" id="KW-1185">Reference proteome</keyword>
<evidence type="ECO:0000313" key="1">
    <source>
        <dbReference type="EMBL" id="KAJ9126551.1"/>
    </source>
</evidence>
<name>A0ACC2XU50_9TREE</name>
<evidence type="ECO:0000313" key="2">
    <source>
        <dbReference type="Proteomes" id="UP001234202"/>
    </source>
</evidence>
<accession>A0ACC2XU50</accession>
<protein>
    <submittedName>
        <fullName evidence="1">Uncharacterized protein</fullName>
    </submittedName>
</protein>
<sequence length="1436" mass="159795">MVESAEAQRNQLTSRPRSASTGPVKAGASAPTYPWSTRFLSLALPSNNSQPMVPVSPFPRYGPSVPAQPTASGNLIIFGGLVGDSTRNDLHALDCHDFSVRPIQAHGAIPPARVGHRSALVHSVLIVWGGDTKKHPSDIQDEAIYLFNLQSEEWTRVLTDNPRPRGRYGHAVSMHESHFYVFGGQVDGSFMSDMWMFDLNSLVTTPQWQQIAPVNKPPPARTGHVMVIFEAKLYVFGGTDGAFHYNDTWCYDIATRTWSELQCIGYVPLAREGCAATLIDDVIYVFGGRDVNGKDLGDLAAFKITNRRWYMFQNMGPSPSGRSGHAMAAFGRNIVVMGGDANDAFANRPSDPSLLHVLDTAKIKYPSEGPRPNGNTPQQVIKKGSMPAMRINSNNGNLPGPLQLDHQPLERSSAPPSQVTGQGEAQNPNFSRVEASNYQMNRGNQDTGGGVPSLAPPIDLQSNLPPSYERSVESTPQMTDHSSAAESAEVPSPPDQRVAENAKPHEAPPRPPRQGDDVLQATKDQQRFAGQTLSPQGAGNVNLPRERESMLASRIRTSLEPTLRTESPTTSLTEVLAQRANARVLAKSPPPADAFYYGSRSPTTDNYTGDEERSPLAHRSLQAELDCAKRRCSTLSTVVALALAEGVKLPNVELDNLSPLRDLQGKEVGAVKTLTAALLRLQESHVSLKNHIFDEKTKLNDAFHESENVRMAALHEAAYLRARLTAIDNDDLGHLDQLNADRLQELETQVSEQHLSKTTLESKMKTAQESLERLQSATAQLQEEERKANARATAAEQQCLALRRELSGLHASTAESSQALREYEDRHISLTSALQQREAEQTRFDKQLTDSRAERSQHLSLIEEAKQAMSVTSERADHWERNHATASQQVEALQAEVNRLRRVAEDESRERETSASRLKELKKSWELTKLENESLRSLGNEKIQGLLQAHRYESVQGESRGHAEKAQAVSQECASLRKMLNEAGSQVSNAQTNLMQHRQAVLRLEEEREELRAELDTMNHSTRAIQTEHDRLQHLVSSREVETQKNKSKVSDLELRCAMLRNLLRDHGIAVNEEDGSRTPDSIASSSTQLRAQLEEQVLQLKESQNEVQSLRRQLQEFSSREETFNRRLSISKSPTLGSSPYLSSTSSATPDARVRELEHKLGENQADYTRMKQLEKDYREAVAYVKKYTKVFEQLKRDNAKHKERSDSLAGQLAALEGANGNEAGSRTRVATSGRNTPTADPEISRKYQKLAQQYSELTRKHEVLQEELAALREVCAGREREVEVTRRRATEAEEEIALLRDDLDRLESHMIRDGRNVDEVESENNDLRQENNSLKSENDSLNHKIGLLLDVDDPSHHGHNSLTGKQSPLRNGFERRSLSIAGSEEHNRALESLSAEMQEWQRRYAPVTPTTETSPPLQANKMNGQLAKSSDAEK</sequence>
<reference evidence="1" key="1">
    <citation type="submission" date="2023-04" db="EMBL/GenBank/DDBJ databases">
        <title>Draft Genome sequencing of Naganishia species isolated from polar environments using Oxford Nanopore Technology.</title>
        <authorList>
            <person name="Leo P."/>
            <person name="Venkateswaran K."/>
        </authorList>
    </citation>
    <scope>NUCLEOTIDE SEQUENCE</scope>
    <source>
        <strain evidence="1">DBVPG 5303</strain>
    </source>
</reference>